<keyword evidence="1 6" id="KW-0175">Coiled coil</keyword>
<dbReference type="Pfam" id="PF00640">
    <property type="entry name" value="PID"/>
    <property type="match status" value="1"/>
</dbReference>
<evidence type="ECO:0000313" key="9">
    <source>
        <dbReference type="Ensembl" id="ENSTRUP00000067078.1"/>
    </source>
</evidence>
<dbReference type="PROSITE" id="PS01179">
    <property type="entry name" value="PID"/>
    <property type="match status" value="1"/>
</dbReference>
<evidence type="ECO:0000256" key="3">
    <source>
        <dbReference type="ARBA" id="ARBA00067706"/>
    </source>
</evidence>
<dbReference type="GeneTree" id="ENSGT00510000046975"/>
<feature type="region of interest" description="Disordered" evidence="7">
    <location>
        <begin position="492"/>
        <end position="523"/>
    </location>
</feature>
<feature type="compositionally biased region" description="Low complexity" evidence="7">
    <location>
        <begin position="463"/>
        <end position="476"/>
    </location>
</feature>
<accession>A0A674N1A4</accession>
<dbReference type="PANTHER" id="PTHR11232:SF76">
    <property type="entry name" value="CARBOXYL-TERMINAL PDZ LIGAND OF NEURONAL NITRIC OXIDE SYNTHASE PROTEIN"/>
    <property type="match status" value="1"/>
</dbReference>
<organism evidence="9 10">
    <name type="scientific">Takifugu rubripes</name>
    <name type="common">Japanese pufferfish</name>
    <name type="synonym">Fugu rubripes</name>
    <dbReference type="NCBI Taxonomy" id="31033"/>
    <lineage>
        <taxon>Eukaryota</taxon>
        <taxon>Metazoa</taxon>
        <taxon>Chordata</taxon>
        <taxon>Craniata</taxon>
        <taxon>Vertebrata</taxon>
        <taxon>Euteleostomi</taxon>
        <taxon>Actinopterygii</taxon>
        <taxon>Neopterygii</taxon>
        <taxon>Teleostei</taxon>
        <taxon>Neoteleostei</taxon>
        <taxon>Acanthomorphata</taxon>
        <taxon>Eupercaria</taxon>
        <taxon>Tetraodontiformes</taxon>
        <taxon>Tetradontoidea</taxon>
        <taxon>Tetraodontidae</taxon>
        <taxon>Takifugu</taxon>
    </lineage>
</organism>
<evidence type="ECO:0000256" key="7">
    <source>
        <dbReference type="SAM" id="MobiDB-lite"/>
    </source>
</evidence>
<evidence type="ECO:0000313" key="10">
    <source>
        <dbReference type="Proteomes" id="UP000005226"/>
    </source>
</evidence>
<dbReference type="Proteomes" id="UP000005226">
    <property type="component" value="Chromosome 22"/>
</dbReference>
<evidence type="ECO:0000256" key="2">
    <source>
        <dbReference type="ARBA" id="ARBA00054402"/>
    </source>
</evidence>
<feature type="domain" description="PID" evidence="8">
    <location>
        <begin position="100"/>
        <end position="234"/>
    </location>
</feature>
<dbReference type="InParanoid" id="A0A674N1A4"/>
<evidence type="ECO:0000256" key="6">
    <source>
        <dbReference type="SAM" id="Coils"/>
    </source>
</evidence>
<feature type="compositionally biased region" description="Polar residues" evidence="7">
    <location>
        <begin position="436"/>
        <end position="448"/>
    </location>
</feature>
<dbReference type="Gene3D" id="2.30.29.30">
    <property type="entry name" value="Pleckstrin-homology domain (PH domain)/Phosphotyrosine-binding domain (PTB)"/>
    <property type="match status" value="1"/>
</dbReference>
<reference evidence="9 10" key="1">
    <citation type="journal article" date="2011" name="Genome Biol. Evol.">
        <title>Integration of the genetic map and genome assembly of fugu facilitates insights into distinct features of genome evolution in teleosts and mammals.</title>
        <authorList>
            <person name="Kai W."/>
            <person name="Kikuchi K."/>
            <person name="Tohari S."/>
            <person name="Chew A.K."/>
            <person name="Tay A."/>
            <person name="Fujiwara A."/>
            <person name="Hosoya S."/>
            <person name="Suetake H."/>
            <person name="Naruse K."/>
            <person name="Brenner S."/>
            <person name="Suzuki Y."/>
            <person name="Venkatesh B."/>
        </authorList>
    </citation>
    <scope>NUCLEOTIDE SEQUENCE [LARGE SCALE GENOMIC DNA]</scope>
</reference>
<evidence type="ECO:0000256" key="5">
    <source>
        <dbReference type="ARBA" id="ARBA00075107"/>
    </source>
</evidence>
<feature type="region of interest" description="Disordered" evidence="7">
    <location>
        <begin position="235"/>
        <end position="257"/>
    </location>
</feature>
<reference evidence="9" key="2">
    <citation type="submission" date="2025-08" db="UniProtKB">
        <authorList>
            <consortium name="Ensembl"/>
        </authorList>
    </citation>
    <scope>IDENTIFICATION</scope>
</reference>
<dbReference type="AlphaFoldDB" id="A0A674N1A4"/>
<dbReference type="InterPro" id="IPR011993">
    <property type="entry name" value="PH-like_dom_sf"/>
</dbReference>
<dbReference type="InterPro" id="IPR006020">
    <property type="entry name" value="PTB/PI_dom"/>
</dbReference>
<feature type="region of interest" description="Disordered" evidence="7">
    <location>
        <begin position="537"/>
        <end position="564"/>
    </location>
</feature>
<evidence type="ECO:0000256" key="1">
    <source>
        <dbReference type="ARBA" id="ARBA00023054"/>
    </source>
</evidence>
<dbReference type="Ensembl" id="ENSTRUT00000081299.1">
    <property type="protein sequence ID" value="ENSTRUP00000067078.1"/>
    <property type="gene ID" value="ENSTRUG00000030939.1"/>
</dbReference>
<feature type="region of interest" description="Disordered" evidence="7">
    <location>
        <begin position="274"/>
        <end position="303"/>
    </location>
</feature>
<gene>
    <name evidence="9" type="primary">LOC101079174</name>
</gene>
<dbReference type="GO" id="GO:0050998">
    <property type="term" value="F:nitric-oxide synthase binding"/>
    <property type="evidence" value="ECO:0007669"/>
    <property type="project" value="TreeGrafter"/>
</dbReference>
<dbReference type="SUPFAM" id="SSF50729">
    <property type="entry name" value="PH domain-like"/>
    <property type="match status" value="1"/>
</dbReference>
<name>A0A674N1A4_TAKRU</name>
<dbReference type="OMA" id="QLSVEAC"/>
<feature type="coiled-coil region" evidence="6">
    <location>
        <begin position="335"/>
        <end position="362"/>
    </location>
</feature>
<dbReference type="InterPro" id="IPR051133">
    <property type="entry name" value="Adapter_Engulfment-Domain"/>
</dbReference>
<comment type="function">
    <text evidence="2">Adapter protein involved in neuronal nitric-oxide (NO) synthesis regulation via its association with nNOS/NOS1. The complex formed with NOS1 and synapsins is necessary for specific NO and synapsin functions at a presynaptic level. Mediates an indirect interaction between NOS1 and RASD1 leading to enhance the ability of NOS1 to activate RASD1. Competes with DLG4 for interaction with NOS1, possibly affecting NOS1 activity by regulating the interaction between NOS1 and DLG4. In kidney podocytes, plays a role in podosomes and filopodia formation through CDC42 activation.</text>
</comment>
<dbReference type="SMART" id="SM00462">
    <property type="entry name" value="PTB"/>
    <property type="match status" value="1"/>
</dbReference>
<protein>
    <recommendedName>
        <fullName evidence="3">Carboxyl-terminal PDZ ligand of neuronal nitric oxide synthase protein</fullName>
    </recommendedName>
    <alternativeName>
        <fullName evidence="5">C-terminal PDZ ligand of neuronal nitric oxide synthase protein</fullName>
    </alternativeName>
    <alternativeName>
        <fullName evidence="4">Nitric oxide synthase 1 adaptor protein</fullName>
    </alternativeName>
</protein>
<proteinExistence type="predicted"/>
<feature type="region of interest" description="Disordered" evidence="7">
    <location>
        <begin position="428"/>
        <end position="478"/>
    </location>
</feature>
<keyword evidence="10" id="KW-1185">Reference proteome</keyword>
<reference evidence="9" key="3">
    <citation type="submission" date="2025-09" db="UniProtKB">
        <authorList>
            <consortium name="Ensembl"/>
        </authorList>
    </citation>
    <scope>IDENTIFICATION</scope>
</reference>
<dbReference type="PANTHER" id="PTHR11232">
    <property type="entry name" value="PHOSPHOTYROSINE INTERACTION DOMAIN-CONTAINING FAMILY MEMBER"/>
    <property type="match status" value="1"/>
</dbReference>
<dbReference type="FunFam" id="2.30.29.30:FF:000124">
    <property type="entry name" value="carboxyl-terminal PDZ ligand of neuronal nitric oxide synthase protein-like"/>
    <property type="match status" value="1"/>
</dbReference>
<evidence type="ECO:0000256" key="4">
    <source>
        <dbReference type="ARBA" id="ARBA00075003"/>
    </source>
</evidence>
<feature type="compositionally biased region" description="Basic and acidic residues" evidence="7">
    <location>
        <begin position="286"/>
        <end position="296"/>
    </location>
</feature>
<sequence>MTVLTRACAQLTCGVLLMAVFHGFPFAFFHLSFFALLCDAVLSQKEPQTFISIHKDSENLPIRRFEHGKWNDRFPVVFLPPVMLKTMEDVSHVSLSTCLQYIGSLEVGRPSSRVEIVAAMRRIRYEFKLKNIKKKKVNIVVSTDHIRVILRKKRKRKGWSWDEDAVVVTQDPISRIFYVSHDAQDLKIFSYIAREGQSSVFRCNVFKSKRKSQAMRIVRTVGQAFDVCHQLTLQHKNDDGEDEDEEEDGKVAESEAVPAKKRLGLAEKNNLDATTEESIDCISSSEPEKSRREEGFKNSLEGAESPPLLLNSPIFGGPASYHPAAEASVSEEHHIQLLRKQLQQQEQQALAAAAQVRVLQEQLSVEANARNDAQVRVQRLLQQNTDLLQHISLLVRQIQELEIKANRRLTSVGSQDSLLEITFRARPPSAPCEPLPSSSCTRSVTAPSLTPVMDGSWDPALPPSSSSASVGADVGPRGVSRSGVRLECFRFSTRGLDGQEPGQDSGENPSDGAPDDSSPLGEQVLGALELLRFRESGIGSEYESNTDESDDRDSWGQAEAADSSARLLNVLDPETLPDCLGEEVAV</sequence>
<evidence type="ECO:0000259" key="8">
    <source>
        <dbReference type="PROSITE" id="PS01179"/>
    </source>
</evidence>
<feature type="compositionally biased region" description="Acidic residues" evidence="7">
    <location>
        <begin position="239"/>
        <end position="248"/>
    </location>
</feature>